<name>A0ABS1CL44_9GAMM</name>
<evidence type="ECO:0000259" key="1">
    <source>
        <dbReference type="Pfam" id="PF19580"/>
    </source>
</evidence>
<comment type="caution">
    <text evidence="2">The sequence shown here is derived from an EMBL/GenBank/DDBJ whole genome shotgun (WGS) entry which is preliminary data.</text>
</comment>
<dbReference type="GO" id="GO:0004519">
    <property type="term" value="F:endonuclease activity"/>
    <property type="evidence" value="ECO:0007669"/>
    <property type="project" value="UniProtKB-KW"/>
</dbReference>
<dbReference type="InterPro" id="IPR005135">
    <property type="entry name" value="Endo/exonuclease/phosphatase"/>
</dbReference>
<reference evidence="2 3" key="1">
    <citation type="journal article" date="2020" name="Microorganisms">
        <title>Osmotic Adaptation and Compatible Solute Biosynthesis of Phototrophic Bacteria as Revealed from Genome Analyses.</title>
        <authorList>
            <person name="Imhoff J.F."/>
            <person name="Rahn T."/>
            <person name="Kunzel S."/>
            <person name="Keller A."/>
            <person name="Neulinger S.C."/>
        </authorList>
    </citation>
    <scope>NUCLEOTIDE SEQUENCE [LARGE SCALE GENOMIC DNA]</scope>
    <source>
        <strain evidence="2 3">DSM 6210</strain>
    </source>
</reference>
<evidence type="ECO:0000313" key="2">
    <source>
        <dbReference type="EMBL" id="MBK1632659.1"/>
    </source>
</evidence>
<keyword evidence="3" id="KW-1185">Reference proteome</keyword>
<feature type="domain" description="Endonuclease/exonuclease/phosphatase" evidence="1">
    <location>
        <begin position="6"/>
        <end position="319"/>
    </location>
</feature>
<dbReference type="EMBL" id="NRRV01000053">
    <property type="protein sequence ID" value="MBK1632659.1"/>
    <property type="molecule type" value="Genomic_DNA"/>
</dbReference>
<dbReference type="Pfam" id="PF19580">
    <property type="entry name" value="Exo_endo_phos_3"/>
    <property type="match status" value="1"/>
</dbReference>
<dbReference type="SUPFAM" id="SSF56219">
    <property type="entry name" value="DNase I-like"/>
    <property type="match status" value="1"/>
</dbReference>
<keyword evidence="2" id="KW-0255">Endonuclease</keyword>
<keyword evidence="2" id="KW-0378">Hydrolase</keyword>
<sequence length="323" mass="35779">MAAHHIAFWNVENLFDVEDSPRRSDKLQRALGRELAGWNQAQLDAKIAQLAWIIRQLNDGAGPDLLGVCEVENAHVLGLLRDALAPLGRDYRIAHADTADQRGIDVAFLYDGARYAIRDGETFSHFVMRRTATRDLFQVNLRTKPSDRLLVVIGNHWPSRSGGQAESAAYRAIAGETLAYFHERIRQIHGKDVAVLAMGDFNDEPFDPSLSDYALAERQAQKVLNAHTPRLLNLMWPTVGAALGTHYYNNHANVLDQFLVSKGLLTGASGFGARTGSVRVEQFPEMVDAGDYPDPIRFGRGDDANLGGYSDHYPISVVIDEDD</sequence>
<protein>
    <submittedName>
        <fullName evidence="2">Endonuclease/exonuclease/phosphatase</fullName>
    </submittedName>
</protein>
<dbReference type="PANTHER" id="PTHR42834">
    <property type="entry name" value="ENDONUCLEASE/EXONUCLEASE/PHOSPHATASE FAMILY PROTEIN (AFU_ORTHOLOGUE AFUA_3G09210)"/>
    <property type="match status" value="1"/>
</dbReference>
<dbReference type="Proteomes" id="UP000748752">
    <property type="component" value="Unassembled WGS sequence"/>
</dbReference>
<gene>
    <name evidence="2" type="ORF">CKO31_18305</name>
</gene>
<dbReference type="Gene3D" id="3.60.10.10">
    <property type="entry name" value="Endonuclease/exonuclease/phosphatase"/>
    <property type="match status" value="1"/>
</dbReference>
<dbReference type="RefSeq" id="WP_200240404.1">
    <property type="nucleotide sequence ID" value="NZ_NRRV01000053.1"/>
</dbReference>
<organism evidence="2 3">
    <name type="scientific">Thiohalocapsa halophila</name>
    <dbReference type="NCBI Taxonomy" id="69359"/>
    <lineage>
        <taxon>Bacteria</taxon>
        <taxon>Pseudomonadati</taxon>
        <taxon>Pseudomonadota</taxon>
        <taxon>Gammaproteobacteria</taxon>
        <taxon>Chromatiales</taxon>
        <taxon>Chromatiaceae</taxon>
        <taxon>Thiohalocapsa</taxon>
    </lineage>
</organism>
<accession>A0ABS1CL44</accession>
<dbReference type="PANTHER" id="PTHR42834:SF1">
    <property type="entry name" value="ENDONUCLEASE_EXONUCLEASE_PHOSPHATASE FAMILY PROTEIN (AFU_ORTHOLOGUE AFUA_3G09210)"/>
    <property type="match status" value="1"/>
</dbReference>
<proteinExistence type="predicted"/>
<dbReference type="InterPro" id="IPR036691">
    <property type="entry name" value="Endo/exonu/phosph_ase_sf"/>
</dbReference>
<keyword evidence="2" id="KW-0540">Nuclease</keyword>
<evidence type="ECO:0000313" key="3">
    <source>
        <dbReference type="Proteomes" id="UP000748752"/>
    </source>
</evidence>